<dbReference type="EMBL" id="JAESVG020000006">
    <property type="protein sequence ID" value="KAG8626225.1"/>
    <property type="molecule type" value="Genomic_DNA"/>
</dbReference>
<dbReference type="AlphaFoldDB" id="A0A8K0KZM9"/>
<organism evidence="3 4">
    <name type="scientific">Elsinoe batatas</name>
    <dbReference type="NCBI Taxonomy" id="2601811"/>
    <lineage>
        <taxon>Eukaryota</taxon>
        <taxon>Fungi</taxon>
        <taxon>Dikarya</taxon>
        <taxon>Ascomycota</taxon>
        <taxon>Pezizomycotina</taxon>
        <taxon>Dothideomycetes</taxon>
        <taxon>Dothideomycetidae</taxon>
        <taxon>Myriangiales</taxon>
        <taxon>Elsinoaceae</taxon>
        <taxon>Elsinoe</taxon>
    </lineage>
</organism>
<evidence type="ECO:0000313" key="4">
    <source>
        <dbReference type="Proteomes" id="UP000809789"/>
    </source>
</evidence>
<dbReference type="Proteomes" id="UP000809789">
    <property type="component" value="Unassembled WGS sequence"/>
</dbReference>
<dbReference type="OrthoDB" id="3883599at2759"/>
<evidence type="ECO:0000313" key="3">
    <source>
        <dbReference type="EMBL" id="KAG8626225.1"/>
    </source>
</evidence>
<proteinExistence type="predicted"/>
<keyword evidence="4" id="KW-1185">Reference proteome</keyword>
<gene>
    <name evidence="3" type="ORF">KVT40_005170</name>
</gene>
<comment type="caution">
    <text evidence="3">The sequence shown here is derived from an EMBL/GenBank/DDBJ whole genome shotgun (WGS) entry which is preliminary data.</text>
</comment>
<keyword evidence="1" id="KW-0175">Coiled coil</keyword>
<feature type="region of interest" description="Disordered" evidence="2">
    <location>
        <begin position="156"/>
        <end position="179"/>
    </location>
</feature>
<accession>A0A8K0KZM9</accession>
<feature type="coiled-coil region" evidence="1">
    <location>
        <begin position="62"/>
        <end position="148"/>
    </location>
</feature>
<sequence length="179" mass="20189">MPHGKTICQLEISTVADDTDPNSRRSERQQRHAETEADLRVISGLTEIIQHRVSKVCARSRDQLAEDNRADHEAELREVKNTIRILEVEVETAVEENGQLEEKLKEREKELIDNKCLVAKQSSALQEMAKANTRLVEERDEARKLLQQIVALGGEGLSRLPPSRGPSSQFSRQEGRGSL</sequence>
<evidence type="ECO:0000256" key="1">
    <source>
        <dbReference type="SAM" id="Coils"/>
    </source>
</evidence>
<evidence type="ECO:0000256" key="2">
    <source>
        <dbReference type="SAM" id="MobiDB-lite"/>
    </source>
</evidence>
<protein>
    <submittedName>
        <fullName evidence="3">Uncharacterized protein</fullName>
    </submittedName>
</protein>
<reference evidence="3" key="1">
    <citation type="submission" date="2021-07" db="EMBL/GenBank/DDBJ databases">
        <title>Elsinoe batatas strain:CRI-CJ2 Genome sequencing and assembly.</title>
        <authorList>
            <person name="Huang L."/>
        </authorList>
    </citation>
    <scope>NUCLEOTIDE SEQUENCE</scope>
    <source>
        <strain evidence="3">CRI-CJ2</strain>
    </source>
</reference>
<name>A0A8K0KZM9_9PEZI</name>
<feature type="compositionally biased region" description="Low complexity" evidence="2">
    <location>
        <begin position="157"/>
        <end position="168"/>
    </location>
</feature>